<keyword evidence="8 10" id="KW-0472">Membrane</keyword>
<keyword evidence="9 10" id="KW-0739">Sodium transport</keyword>
<evidence type="ECO:0000256" key="3">
    <source>
        <dbReference type="ARBA" id="ARBA00022475"/>
    </source>
</evidence>
<name>A0A4Q9KN17_PROTD</name>
<evidence type="ECO:0000256" key="7">
    <source>
        <dbReference type="ARBA" id="ARBA00023065"/>
    </source>
</evidence>
<dbReference type="GO" id="GO:0005886">
    <property type="term" value="C:plasma membrane"/>
    <property type="evidence" value="ECO:0007669"/>
    <property type="project" value="UniProtKB-SubCell"/>
</dbReference>
<dbReference type="InterPro" id="IPR001607">
    <property type="entry name" value="Znf_UBP"/>
</dbReference>
<keyword evidence="2 10" id="KW-0813">Transport</keyword>
<dbReference type="PANTHER" id="PTHR10110">
    <property type="entry name" value="SODIUM/HYDROGEN EXCHANGER"/>
    <property type="match status" value="1"/>
</dbReference>
<dbReference type="GO" id="GO:0008270">
    <property type="term" value="F:zinc ion binding"/>
    <property type="evidence" value="ECO:0007669"/>
    <property type="project" value="InterPro"/>
</dbReference>
<dbReference type="NCBIfam" id="TIGR00831">
    <property type="entry name" value="a_cpa1"/>
    <property type="match status" value="1"/>
</dbReference>
<feature type="transmembrane region" description="Helical" evidence="10">
    <location>
        <begin position="54"/>
        <end position="73"/>
    </location>
</feature>
<comment type="subcellular location">
    <subcellularLocation>
        <location evidence="1 10">Cell membrane</location>
        <topology evidence="1 10">Multi-pass membrane protein</topology>
    </subcellularLocation>
</comment>
<feature type="transmembrane region" description="Helical" evidence="10">
    <location>
        <begin position="31"/>
        <end position="48"/>
    </location>
</feature>
<feature type="transmembrane region" description="Helical" evidence="10">
    <location>
        <begin position="153"/>
        <end position="174"/>
    </location>
</feature>
<reference evidence="12 13" key="1">
    <citation type="submission" date="2019-01" db="EMBL/GenBank/DDBJ databases">
        <title>Lactibacter flavus gen. nov., sp. nov., a novel bacterium of the family Propionibacteriaceae isolated from raw milk and dairy products.</title>
        <authorList>
            <person name="Huptas C."/>
            <person name="Wenning M."/>
            <person name="Breitenwieser F."/>
            <person name="Doll E."/>
            <person name="Von Neubeck M."/>
            <person name="Busse H.-J."/>
            <person name="Scherer S."/>
        </authorList>
    </citation>
    <scope>NUCLEOTIDE SEQUENCE [LARGE SCALE GENOMIC DNA]</scope>
    <source>
        <strain evidence="12 13">DSM 22130</strain>
    </source>
</reference>
<organism evidence="12 13">
    <name type="scientific">Propioniciclava tarda</name>
    <dbReference type="NCBI Taxonomy" id="433330"/>
    <lineage>
        <taxon>Bacteria</taxon>
        <taxon>Bacillati</taxon>
        <taxon>Actinomycetota</taxon>
        <taxon>Actinomycetes</taxon>
        <taxon>Propionibacteriales</taxon>
        <taxon>Propionibacteriaceae</taxon>
        <taxon>Propioniciclava</taxon>
    </lineage>
</organism>
<dbReference type="Proteomes" id="UP000291933">
    <property type="component" value="Unassembled WGS sequence"/>
</dbReference>
<dbReference type="PANTHER" id="PTHR10110:SF86">
    <property type="entry name" value="SODIUM_HYDROGEN EXCHANGER 7"/>
    <property type="match status" value="1"/>
</dbReference>
<dbReference type="SUPFAM" id="SSF57850">
    <property type="entry name" value="RING/U-box"/>
    <property type="match status" value="1"/>
</dbReference>
<dbReference type="EMBL" id="SDMR01000005">
    <property type="protein sequence ID" value="TBT95380.1"/>
    <property type="molecule type" value="Genomic_DNA"/>
</dbReference>
<feature type="transmembrane region" description="Helical" evidence="10">
    <location>
        <begin position="6"/>
        <end position="24"/>
    </location>
</feature>
<evidence type="ECO:0000256" key="4">
    <source>
        <dbReference type="ARBA" id="ARBA00022692"/>
    </source>
</evidence>
<keyword evidence="4 10" id="KW-0812">Transmembrane</keyword>
<evidence type="ECO:0000256" key="2">
    <source>
        <dbReference type="ARBA" id="ARBA00022448"/>
    </source>
</evidence>
<keyword evidence="7 10" id="KW-0406">Ion transport</keyword>
<dbReference type="InterPro" id="IPR006153">
    <property type="entry name" value="Cation/H_exchanger_TM"/>
</dbReference>
<feature type="transmembrane region" description="Helical" evidence="10">
    <location>
        <begin position="295"/>
        <end position="323"/>
    </location>
</feature>
<comment type="caution">
    <text evidence="12">The sequence shown here is derived from an EMBL/GenBank/DDBJ whole genome shotgun (WGS) entry which is preliminary data.</text>
</comment>
<keyword evidence="5 10" id="KW-1133">Transmembrane helix</keyword>
<proteinExistence type="inferred from homology"/>
<dbReference type="GO" id="GO:0051453">
    <property type="term" value="P:regulation of intracellular pH"/>
    <property type="evidence" value="ECO:0007669"/>
    <property type="project" value="TreeGrafter"/>
</dbReference>
<dbReference type="GO" id="GO:0015385">
    <property type="term" value="F:sodium:proton antiporter activity"/>
    <property type="evidence" value="ECO:0007669"/>
    <property type="project" value="InterPro"/>
</dbReference>
<keyword evidence="10" id="KW-0050">Antiport</keyword>
<dbReference type="Pfam" id="PF02148">
    <property type="entry name" value="zf-UBP"/>
    <property type="match status" value="1"/>
</dbReference>
<feature type="transmembrane region" description="Helical" evidence="10">
    <location>
        <begin position="85"/>
        <end position="106"/>
    </location>
</feature>
<keyword evidence="13" id="KW-1185">Reference proteome</keyword>
<dbReference type="GO" id="GO:0098719">
    <property type="term" value="P:sodium ion import across plasma membrane"/>
    <property type="evidence" value="ECO:0007669"/>
    <property type="project" value="TreeGrafter"/>
</dbReference>
<evidence type="ECO:0000256" key="6">
    <source>
        <dbReference type="ARBA" id="ARBA00023053"/>
    </source>
</evidence>
<feature type="transmembrane region" description="Helical" evidence="10">
    <location>
        <begin position="266"/>
        <end position="283"/>
    </location>
</feature>
<protein>
    <submittedName>
        <fullName evidence="12">Na+/H+ antiporter</fullName>
    </submittedName>
</protein>
<dbReference type="RefSeq" id="WP_131171676.1">
    <property type="nucleotide sequence ID" value="NZ_FXTL01000019.1"/>
</dbReference>
<dbReference type="InterPro" id="IPR018422">
    <property type="entry name" value="Cation/H_exchanger_CPA1"/>
</dbReference>
<dbReference type="Pfam" id="PF00999">
    <property type="entry name" value="Na_H_Exchanger"/>
    <property type="match status" value="1"/>
</dbReference>
<comment type="function">
    <text evidence="10">Na(+)/H(+) antiporter that extrudes sodium in exchange for external protons.</text>
</comment>
<dbReference type="Gene3D" id="6.10.140.1330">
    <property type="match status" value="1"/>
</dbReference>
<feature type="transmembrane region" description="Helical" evidence="10">
    <location>
        <begin position="112"/>
        <end position="132"/>
    </location>
</feature>
<sequence length="620" mass="65582">MEAALFVVGIVAVVVAVSGVSGRLGTSAPLLLTLVGIVIGYLPGFPVIEIDREIVLLGLLPPLLYAAAIRTSLIDLRANLKSIAMLSVALVVVTAAAVGVLLWQLLGIPLPLALAFGGVVAPPDAVAATAVAKGIGLPRRIVTLLEGESLFNDATALVIVKLGLVGLGAAVTAGDVGVQFLWSAGGGIAIGLVAMWVIRRVRGMIQSSVSDVAVSFICPWIAYLPAEAVHASGVLAVVTAGVLLGHKAHSFQSARSRLAERINWTTIQFILENGVFLLIGLQAHGIVERVQDEGIGLAVVVGVGAALLATVIAVRLAFMYLTIPLWRGSFPWSEAARAATVTGWAGMRGVVTLAAALSIPEDAPARDLLVLLALVVVAGTLLLQGYSLPWVARRMDIRGEDPREEALQRATVIERAVAAGDHALDALEVAGVPTEVVGALRSVGERRRHAAWERLGTTADVESPTDAYRRLRMAMLEAERGKLLKIRDTGNVSSEVLDEALGDADLEESMLTTLHQRQIAARGVLRTPERNRGDCEHLRDADDGRSVVPLTPEGCAECLADGKTNWVALRICLDCGHVGCCDSSPDRHATGHYEQTGHPVMRSFEPGEEWRWCYVDALPG</sequence>
<dbReference type="OrthoDB" id="57886at2"/>
<keyword evidence="3 10" id="KW-1003">Cell membrane</keyword>
<dbReference type="GO" id="GO:0015386">
    <property type="term" value="F:potassium:proton antiporter activity"/>
    <property type="evidence" value="ECO:0007669"/>
    <property type="project" value="TreeGrafter"/>
</dbReference>
<dbReference type="InterPro" id="IPR004705">
    <property type="entry name" value="Cation/H_exchanger_CPA1_bac"/>
</dbReference>
<evidence type="ECO:0000256" key="1">
    <source>
        <dbReference type="ARBA" id="ARBA00004651"/>
    </source>
</evidence>
<evidence type="ECO:0000256" key="5">
    <source>
        <dbReference type="ARBA" id="ARBA00022989"/>
    </source>
</evidence>
<feature type="domain" description="UBP-type" evidence="11">
    <location>
        <begin position="533"/>
        <end position="620"/>
    </location>
</feature>
<feature type="transmembrane region" description="Helical" evidence="10">
    <location>
        <begin position="368"/>
        <end position="388"/>
    </location>
</feature>
<dbReference type="AlphaFoldDB" id="A0A4Q9KN17"/>
<evidence type="ECO:0000256" key="9">
    <source>
        <dbReference type="ARBA" id="ARBA00023201"/>
    </source>
</evidence>
<gene>
    <name evidence="12" type="ORF">ET996_06105</name>
</gene>
<dbReference type="PROSITE" id="PS50271">
    <property type="entry name" value="ZF_UBP"/>
    <property type="match status" value="1"/>
</dbReference>
<evidence type="ECO:0000256" key="8">
    <source>
        <dbReference type="ARBA" id="ARBA00023136"/>
    </source>
</evidence>
<comment type="similarity">
    <text evidence="10">Belongs to the monovalent cation:proton antiporter 1 (CPA1) transporter (TC 2.A.36) family.</text>
</comment>
<evidence type="ECO:0000256" key="10">
    <source>
        <dbReference type="RuleBase" id="RU366002"/>
    </source>
</evidence>
<evidence type="ECO:0000313" key="12">
    <source>
        <dbReference type="EMBL" id="TBT95380.1"/>
    </source>
</evidence>
<comment type="caution">
    <text evidence="10">Lacks conserved residue(s) required for the propagation of feature annotation.</text>
</comment>
<evidence type="ECO:0000313" key="13">
    <source>
        <dbReference type="Proteomes" id="UP000291933"/>
    </source>
</evidence>
<dbReference type="Gene3D" id="3.30.40.10">
    <property type="entry name" value="Zinc/RING finger domain, C3HC4 (zinc finger)"/>
    <property type="match status" value="1"/>
</dbReference>
<feature type="transmembrane region" description="Helical" evidence="10">
    <location>
        <begin position="180"/>
        <end position="198"/>
    </location>
</feature>
<keyword evidence="6 10" id="KW-0915">Sodium</keyword>
<accession>A0A4Q9KN17</accession>
<evidence type="ECO:0000259" key="11">
    <source>
        <dbReference type="PROSITE" id="PS50271"/>
    </source>
</evidence>
<dbReference type="InterPro" id="IPR013083">
    <property type="entry name" value="Znf_RING/FYVE/PHD"/>
</dbReference>